<organism evidence="4 5">
    <name type="scientific">Aliivibrio logei 5S-186</name>
    <dbReference type="NCBI Taxonomy" id="626086"/>
    <lineage>
        <taxon>Bacteria</taxon>
        <taxon>Pseudomonadati</taxon>
        <taxon>Pseudomonadota</taxon>
        <taxon>Gammaproteobacteria</taxon>
        <taxon>Vibrionales</taxon>
        <taxon>Vibrionaceae</taxon>
        <taxon>Aliivibrio</taxon>
    </lineage>
</organism>
<dbReference type="RefSeq" id="WP_017020572.1">
    <property type="nucleotide sequence ID" value="NZ_AJYJ02000044.1"/>
</dbReference>
<dbReference type="PROSITE" id="PS51755">
    <property type="entry name" value="OMPR_PHOB"/>
    <property type="match status" value="1"/>
</dbReference>
<dbReference type="InterPro" id="IPR036388">
    <property type="entry name" value="WH-like_DNA-bd_sf"/>
</dbReference>
<dbReference type="Proteomes" id="UP000095059">
    <property type="component" value="Unassembled WGS sequence"/>
</dbReference>
<accession>A0ABX3AZQ4</accession>
<dbReference type="Pfam" id="PF00486">
    <property type="entry name" value="Trans_reg_C"/>
    <property type="match status" value="1"/>
</dbReference>
<evidence type="ECO:0000313" key="4">
    <source>
        <dbReference type="EMBL" id="OEF19517.1"/>
    </source>
</evidence>
<comment type="caution">
    <text evidence="4">The sequence shown here is derived from an EMBL/GenBank/DDBJ whole genome shotgun (WGS) entry which is preliminary data.</text>
</comment>
<dbReference type="InterPro" id="IPR001867">
    <property type="entry name" value="OmpR/PhoB-type_DNA-bd"/>
</dbReference>
<dbReference type="Gene3D" id="1.10.10.10">
    <property type="entry name" value="Winged helix-like DNA-binding domain superfamily/Winged helix DNA-binding domain"/>
    <property type="match status" value="1"/>
</dbReference>
<evidence type="ECO:0000256" key="2">
    <source>
        <dbReference type="PROSITE-ProRule" id="PRU01091"/>
    </source>
</evidence>
<sequence>MQKITIANLVLEPATRRLSNNADDAIILRPLPYNVFTLLLEQKGNCIDRDELFDVCWEGAIVTDQALTNVISGLRRNLTQLEAEGIAIKTVSKVGYLLTVDETVVMQPVIEPKIIPPVIDNIEPKAVLVSPQAEDPLMVHDNVAISNDVPVLPTTEVGRSRVRLLTKPSLKSALIAFCLCSLIAAVCWYEKASSVPYFLVKENYNHFEIKNTDFYILNNTRGKDNIEAIQSGLESLNLVECNAEIYIRMYDSVYDDDTYSLKGYIVAKNSNRNSNYSLSKFSHENLPTIIANGLKRAKLICE</sequence>
<dbReference type="CDD" id="cd00383">
    <property type="entry name" value="trans_reg_C"/>
    <property type="match status" value="1"/>
</dbReference>
<reference evidence="4 5" key="1">
    <citation type="journal article" date="2012" name="Science">
        <title>Ecological populations of bacteria act as socially cohesive units of antibiotic production and resistance.</title>
        <authorList>
            <person name="Cordero O.X."/>
            <person name="Wildschutte H."/>
            <person name="Kirkup B."/>
            <person name="Proehl S."/>
            <person name="Ngo L."/>
            <person name="Hussain F."/>
            <person name="Le Roux F."/>
            <person name="Mincer T."/>
            <person name="Polz M.F."/>
        </authorList>
    </citation>
    <scope>NUCLEOTIDE SEQUENCE [LARGE SCALE GENOMIC DNA]</scope>
    <source>
        <strain evidence="4 5">5S-186</strain>
    </source>
</reference>
<dbReference type="EMBL" id="AJYJ02000044">
    <property type="protein sequence ID" value="OEF19517.1"/>
    <property type="molecule type" value="Genomic_DNA"/>
</dbReference>
<dbReference type="SMART" id="SM00862">
    <property type="entry name" value="Trans_reg_C"/>
    <property type="match status" value="1"/>
</dbReference>
<dbReference type="InterPro" id="IPR016032">
    <property type="entry name" value="Sig_transdc_resp-reg_C-effctor"/>
</dbReference>
<feature type="domain" description="OmpR/PhoB-type" evidence="3">
    <location>
        <begin position="1"/>
        <end position="100"/>
    </location>
</feature>
<name>A0ABX3AZQ4_ALILO</name>
<keyword evidence="5" id="KW-1185">Reference proteome</keyword>
<evidence type="ECO:0000259" key="3">
    <source>
        <dbReference type="PROSITE" id="PS51755"/>
    </source>
</evidence>
<gene>
    <name evidence="4" type="ORF">A1Q5_18060</name>
</gene>
<protein>
    <submittedName>
        <fullName evidence="4">Transcriptional regulator</fullName>
    </submittedName>
</protein>
<feature type="DNA-binding region" description="OmpR/PhoB-type" evidence="2">
    <location>
        <begin position="1"/>
        <end position="100"/>
    </location>
</feature>
<evidence type="ECO:0000256" key="1">
    <source>
        <dbReference type="ARBA" id="ARBA00023125"/>
    </source>
</evidence>
<proteinExistence type="predicted"/>
<dbReference type="SUPFAM" id="SSF46894">
    <property type="entry name" value="C-terminal effector domain of the bipartite response regulators"/>
    <property type="match status" value="1"/>
</dbReference>
<keyword evidence="1 2" id="KW-0238">DNA-binding</keyword>
<evidence type="ECO:0000313" key="5">
    <source>
        <dbReference type="Proteomes" id="UP000095059"/>
    </source>
</evidence>